<feature type="domain" description="BAAT/Acyl-CoA thioester hydrolase C-terminal" evidence="3">
    <location>
        <begin position="232"/>
        <end position="397"/>
    </location>
</feature>
<dbReference type="PANTHER" id="PTHR10824">
    <property type="entry name" value="ACYL-COENZYME A THIOESTERASE-RELATED"/>
    <property type="match status" value="1"/>
</dbReference>
<dbReference type="InterPro" id="IPR029058">
    <property type="entry name" value="AB_hydrolase_fold"/>
</dbReference>
<dbReference type="PANTHER" id="PTHR10824:SF18">
    <property type="entry name" value="BILE ACID-COA:AMINO ACID N-ACYLTRANSFERASE"/>
    <property type="match status" value="1"/>
</dbReference>
<feature type="active site" description="Charge relay system" evidence="1">
    <location>
        <position position="260"/>
    </location>
</feature>
<dbReference type="Pfam" id="PF08840">
    <property type="entry name" value="BAAT_C"/>
    <property type="match status" value="1"/>
</dbReference>
<feature type="coiled-coil region" evidence="2">
    <location>
        <begin position="1"/>
        <end position="35"/>
    </location>
</feature>
<evidence type="ECO:0000313" key="5">
    <source>
        <dbReference type="RefSeq" id="XP_047737493.1"/>
    </source>
</evidence>
<accession>A0A979FKF9</accession>
<dbReference type="InterPro" id="IPR042490">
    <property type="entry name" value="Thio_Ohase/BAAT_N"/>
</dbReference>
<dbReference type="AlphaFoldDB" id="A0A979FKF9"/>
<dbReference type="SUPFAM" id="SSF53474">
    <property type="entry name" value="alpha/beta-Hydrolases"/>
    <property type="match status" value="1"/>
</dbReference>
<keyword evidence="2" id="KW-0175">Coiled coil</keyword>
<dbReference type="KEGG" id="hazt:108674092"/>
<dbReference type="InterPro" id="IPR014940">
    <property type="entry name" value="BAAT_C"/>
</dbReference>
<gene>
    <name evidence="5" type="primary">LOC108674092</name>
</gene>
<dbReference type="GeneID" id="108674092"/>
<dbReference type="GO" id="GO:0006631">
    <property type="term" value="P:fatty acid metabolic process"/>
    <property type="evidence" value="ECO:0007669"/>
    <property type="project" value="TreeGrafter"/>
</dbReference>
<dbReference type="Gene3D" id="2.60.40.2240">
    <property type="entry name" value="Acyl-CoA thioester hydrolase/BAAT N-terminal domain"/>
    <property type="match status" value="1"/>
</dbReference>
<sequence>MAQKTQKSRVLLDELDELKKKKRRTEVASRRLSKQQMNMQKQWRNRDKKIIAKFNVMSSPELTVTPQSCLMDESVTVKVTGLKRASVYTLHTTASDSNGVPFFTVATYKFSHSDVTKPIQFVLSLYQCPIAVQLATIGAEKSGLKPVCSVQHERLLMAEGCQRIPVRDGKVRGTLFLPPGEGPFPGVVDMFGGAGGLMEHRAALFAARGFATLALAYFAYEDLQESMQTGFDIAYFDEAVQYLLSRQEVRKVGVGVIESSKGDIALSMATYIPQIKAAVVVNGGIYSAVGAFKLLDGTHRAVVPLAFEKLVLHRDGVMETYHAMSDPPDHPEAIIPVEDAYGDILWLSGLADRAMNTEMFARLAVERCTERGKPDKVKVLKYPGAGHLLEPPTSPAAASRCRSS</sequence>
<dbReference type="PIRSF" id="PIRSF016521">
    <property type="entry name" value="Acyl-CoA_hydro"/>
    <property type="match status" value="1"/>
</dbReference>
<keyword evidence="4" id="KW-1185">Reference proteome</keyword>
<organism evidence="4 5">
    <name type="scientific">Hyalella azteca</name>
    <name type="common">Amphipod</name>
    <dbReference type="NCBI Taxonomy" id="294128"/>
    <lineage>
        <taxon>Eukaryota</taxon>
        <taxon>Metazoa</taxon>
        <taxon>Ecdysozoa</taxon>
        <taxon>Arthropoda</taxon>
        <taxon>Crustacea</taxon>
        <taxon>Multicrustacea</taxon>
        <taxon>Malacostraca</taxon>
        <taxon>Eumalacostraca</taxon>
        <taxon>Peracarida</taxon>
        <taxon>Amphipoda</taxon>
        <taxon>Senticaudata</taxon>
        <taxon>Talitrida</taxon>
        <taxon>Talitroidea</taxon>
        <taxon>Hyalellidae</taxon>
        <taxon>Hyalella</taxon>
    </lineage>
</organism>
<dbReference type="Proteomes" id="UP000694843">
    <property type="component" value="Unplaced"/>
</dbReference>
<feature type="active site" description="Charge relay system" evidence="1">
    <location>
        <position position="387"/>
    </location>
</feature>
<dbReference type="InterPro" id="IPR016662">
    <property type="entry name" value="Acyl-CoA_thioEstase_long-chain"/>
</dbReference>
<dbReference type="Gene3D" id="3.40.50.1820">
    <property type="entry name" value="alpha/beta hydrolase"/>
    <property type="match status" value="1"/>
</dbReference>
<evidence type="ECO:0000256" key="1">
    <source>
        <dbReference type="PIRSR" id="PIRSR016521-1"/>
    </source>
</evidence>
<dbReference type="RefSeq" id="XP_047737493.1">
    <property type="nucleotide sequence ID" value="XM_047881537.1"/>
</dbReference>
<evidence type="ECO:0000259" key="3">
    <source>
        <dbReference type="Pfam" id="PF08840"/>
    </source>
</evidence>
<evidence type="ECO:0000256" key="2">
    <source>
        <dbReference type="SAM" id="Coils"/>
    </source>
</evidence>
<protein>
    <submittedName>
        <fullName evidence="5">Acyl-coenzyme A thioesterase 1</fullName>
    </submittedName>
</protein>
<reference evidence="5" key="1">
    <citation type="submission" date="2025-08" db="UniProtKB">
        <authorList>
            <consortium name="RefSeq"/>
        </authorList>
    </citation>
    <scope>IDENTIFICATION</scope>
    <source>
        <tissue evidence="5">Whole organism</tissue>
    </source>
</reference>
<dbReference type="GO" id="GO:0047617">
    <property type="term" value="F:fatty acyl-CoA hydrolase activity"/>
    <property type="evidence" value="ECO:0007669"/>
    <property type="project" value="TreeGrafter"/>
</dbReference>
<name>A0A979FKF9_HYAAZ</name>
<evidence type="ECO:0000313" key="4">
    <source>
        <dbReference type="Proteomes" id="UP000694843"/>
    </source>
</evidence>
<dbReference type="OrthoDB" id="6347013at2759"/>
<feature type="active site" description="Charge relay system" evidence="1">
    <location>
        <position position="352"/>
    </location>
</feature>
<dbReference type="GO" id="GO:0006637">
    <property type="term" value="P:acyl-CoA metabolic process"/>
    <property type="evidence" value="ECO:0007669"/>
    <property type="project" value="InterPro"/>
</dbReference>
<proteinExistence type="predicted"/>